<organism evidence="1 2">
    <name type="scientific">Lactobacillus amylovorus</name>
    <dbReference type="NCBI Taxonomy" id="1604"/>
    <lineage>
        <taxon>Bacteria</taxon>
        <taxon>Bacillati</taxon>
        <taxon>Bacillota</taxon>
        <taxon>Bacilli</taxon>
        <taxon>Lactobacillales</taxon>
        <taxon>Lactobacillaceae</taxon>
        <taxon>Lactobacillus</taxon>
    </lineage>
</organism>
<accession>A0A5B8ECT3</accession>
<dbReference type="EMBL" id="CP029754">
    <property type="protein sequence ID" value="QDD70215.1"/>
    <property type="molecule type" value="Genomic_DNA"/>
</dbReference>
<name>A0A5B8ECT3_LACAM</name>
<evidence type="ECO:0000313" key="1">
    <source>
        <dbReference type="EMBL" id="QDD70215.1"/>
    </source>
</evidence>
<evidence type="ECO:0000313" key="2">
    <source>
        <dbReference type="Proteomes" id="UP000312326"/>
    </source>
</evidence>
<gene>
    <name evidence="1" type="ORF">DM298_04470</name>
</gene>
<protein>
    <submittedName>
        <fullName evidence="1">Uncharacterized protein</fullName>
    </submittedName>
</protein>
<dbReference type="AlphaFoldDB" id="A0A5B8ECT3"/>
<proteinExistence type="predicted"/>
<sequence length="79" mass="9161">MGLQVTWNKQELQKKADRFEDVVRLVMHGLPWDLVKNTTRNQQQMLWEIIQRDQKDKFEFENASTMVGVAKALGGGVKT</sequence>
<dbReference type="Proteomes" id="UP000312326">
    <property type="component" value="Chromosome"/>
</dbReference>
<reference evidence="1 2" key="1">
    <citation type="submission" date="2018-06" db="EMBL/GenBank/DDBJ databases">
        <title>Complete genome sequnece of Lactobacillus amylovorus PMRA3.</title>
        <authorList>
            <person name="Nam Y.-D."/>
            <person name="Chung W.-H."/>
            <person name="Park Y.S."/>
            <person name="Kang J."/>
        </authorList>
    </citation>
    <scope>NUCLEOTIDE SEQUENCE [LARGE SCALE GENOMIC DNA]</scope>
    <source>
        <strain evidence="1 2">PMRA3</strain>
    </source>
</reference>